<accession>A0A563W488</accession>
<gene>
    <name evidence="8" type="primary">psaF</name>
    <name evidence="8" type="ORF">H1P_80012</name>
</gene>
<keyword evidence="6" id="KW-0812">Transmembrane</keyword>
<evidence type="ECO:0000256" key="5">
    <source>
        <dbReference type="ARBA" id="ARBA00033433"/>
    </source>
</evidence>
<evidence type="ECO:0000256" key="6">
    <source>
        <dbReference type="RuleBase" id="RU368107"/>
    </source>
</evidence>
<dbReference type="GO" id="GO:0031676">
    <property type="term" value="C:plasma membrane-derived thylakoid membrane"/>
    <property type="evidence" value="ECO:0007669"/>
    <property type="project" value="UniProtKB-SubCell"/>
</dbReference>
<keyword evidence="6" id="KW-0793">Thylakoid</keyword>
<reference evidence="8 9" key="1">
    <citation type="submission" date="2019-01" db="EMBL/GenBank/DDBJ databases">
        <authorList>
            <person name="Brito A."/>
        </authorList>
    </citation>
    <scope>NUCLEOTIDE SEQUENCE [LARGE SCALE GENOMIC DNA]</scope>
    <source>
        <strain evidence="8">1</strain>
    </source>
</reference>
<name>A0A563W488_9CYAN</name>
<keyword evidence="3 6" id="KW-0602">Photosynthesis</keyword>
<dbReference type="EMBL" id="CAACVJ010000687">
    <property type="protein sequence ID" value="VEP18457.1"/>
    <property type="molecule type" value="Genomic_DNA"/>
</dbReference>
<feature type="transmembrane region" description="Helical" evidence="6">
    <location>
        <begin position="87"/>
        <end position="111"/>
    </location>
</feature>
<dbReference type="AlphaFoldDB" id="A0A563W488"/>
<keyword evidence="4 6" id="KW-0603">Photosystem I</keyword>
<comment type="similarity">
    <text evidence="1 6">Belongs to the PsaF family.</text>
</comment>
<dbReference type="InterPro" id="IPR003666">
    <property type="entry name" value="PSI_PsaF"/>
</dbReference>
<feature type="chain" id="PRO_5022069174" description="Photosystem I reaction center subunit III" evidence="7">
    <location>
        <begin position="24"/>
        <end position="165"/>
    </location>
</feature>
<comment type="subcellular location">
    <subcellularLocation>
        <location evidence="6">Cellular thylakoid membrane</location>
    </subcellularLocation>
</comment>
<comment type="function">
    <text evidence="6">Participates in efficiency of electron transfer from plastocyanin to P700 (or cytochrome c553 in algae and cyanobacteria). This plastocyanin-docking protein contributes to the specific association of plastocyanin to PSI.</text>
</comment>
<evidence type="ECO:0000313" key="9">
    <source>
        <dbReference type="Proteomes" id="UP000320055"/>
    </source>
</evidence>
<dbReference type="Gene3D" id="1.10.8.110">
    <property type="entry name" value="Photosystem I PsaF, reaction centre subunit III"/>
    <property type="match status" value="1"/>
</dbReference>
<dbReference type="Proteomes" id="UP000320055">
    <property type="component" value="Unassembled WGS sequence"/>
</dbReference>
<protein>
    <recommendedName>
        <fullName evidence="2 6">Photosystem I reaction center subunit III</fullName>
    </recommendedName>
    <alternativeName>
        <fullName evidence="5 6">PSI-F</fullName>
    </alternativeName>
</protein>
<dbReference type="InterPro" id="IPR036577">
    <property type="entry name" value="PSI_PsaF_sf"/>
</dbReference>
<sequence>MKRLFALILVVTLWFNFAPSASAEGVAGLTPCADTPAFQQKSQNYLNTTDDPNSGAIRAERYAQALCGPEGYPHLIVDGRWSHIGDFFIPSVLFLYIAGWIGWAGRSYLIAVRDEKNAEMKEIIIDVPLAISKMLAAATWPLLAFGEFTSGNFIANNSDIPISPR</sequence>
<keyword evidence="6" id="KW-1133">Transmembrane helix</keyword>
<proteinExistence type="inferred from homology"/>
<feature type="signal peptide" evidence="7">
    <location>
        <begin position="1"/>
        <end position="23"/>
    </location>
</feature>
<organism evidence="8 9">
    <name type="scientific">Hyella patelloides LEGE 07179</name>
    <dbReference type="NCBI Taxonomy" id="945734"/>
    <lineage>
        <taxon>Bacteria</taxon>
        <taxon>Bacillati</taxon>
        <taxon>Cyanobacteriota</taxon>
        <taxon>Cyanophyceae</taxon>
        <taxon>Pleurocapsales</taxon>
        <taxon>Hyellaceae</taxon>
        <taxon>Hyella</taxon>
    </lineage>
</organism>
<dbReference type="RefSeq" id="WP_144863582.1">
    <property type="nucleotide sequence ID" value="NZ_LR213772.1"/>
</dbReference>
<evidence type="ECO:0000313" key="8">
    <source>
        <dbReference type="EMBL" id="VEP18457.1"/>
    </source>
</evidence>
<evidence type="ECO:0000256" key="7">
    <source>
        <dbReference type="SAM" id="SignalP"/>
    </source>
</evidence>
<dbReference type="Pfam" id="PF02507">
    <property type="entry name" value="PSI_PsaF"/>
    <property type="match status" value="1"/>
</dbReference>
<dbReference type="OrthoDB" id="512859at2"/>
<keyword evidence="9" id="KW-1185">Reference proteome</keyword>
<evidence type="ECO:0000256" key="4">
    <source>
        <dbReference type="ARBA" id="ARBA00022836"/>
    </source>
</evidence>
<keyword evidence="6 7" id="KW-0732">Signal</keyword>
<evidence type="ECO:0000256" key="1">
    <source>
        <dbReference type="ARBA" id="ARBA00008386"/>
    </source>
</evidence>
<dbReference type="GO" id="GO:0015979">
    <property type="term" value="P:photosynthesis"/>
    <property type="evidence" value="ECO:0007669"/>
    <property type="project" value="UniProtKB-UniRule"/>
</dbReference>
<dbReference type="PANTHER" id="PTHR34939">
    <property type="entry name" value="PHOTOSYSTEM I REACTION CENTER SUBUNIT III, CHLOROPLASTIC"/>
    <property type="match status" value="1"/>
</dbReference>
<feature type="transmembrane region" description="Helical" evidence="6">
    <location>
        <begin position="123"/>
        <end position="143"/>
    </location>
</feature>
<evidence type="ECO:0000256" key="2">
    <source>
        <dbReference type="ARBA" id="ARBA00016492"/>
    </source>
</evidence>
<dbReference type="SUPFAM" id="SSF81536">
    <property type="entry name" value="Subunit III of photosystem I reaction centre, PsaF"/>
    <property type="match status" value="1"/>
</dbReference>
<dbReference type="GO" id="GO:0009538">
    <property type="term" value="C:photosystem I reaction center"/>
    <property type="evidence" value="ECO:0007669"/>
    <property type="project" value="UniProtKB-UniRule"/>
</dbReference>
<evidence type="ECO:0000256" key="3">
    <source>
        <dbReference type="ARBA" id="ARBA00022531"/>
    </source>
</evidence>
<keyword evidence="6" id="KW-0472">Membrane</keyword>
<dbReference type="PANTHER" id="PTHR34939:SF1">
    <property type="entry name" value="PHOTOSYSTEM I REACTION CENTER SUBUNIT III, CHLOROPLASTIC"/>
    <property type="match status" value="1"/>
</dbReference>